<dbReference type="PANTHER" id="PTHR12385">
    <property type="entry name" value="CHOLINE TRANSPORTER-LIKE (SLC FAMILY 44)"/>
    <property type="match status" value="1"/>
</dbReference>
<evidence type="ECO:0000256" key="2">
    <source>
        <dbReference type="ARBA" id="ARBA00007168"/>
    </source>
</evidence>
<dbReference type="InterPro" id="IPR007603">
    <property type="entry name" value="Choline_transptr-like"/>
</dbReference>
<comment type="subcellular location">
    <subcellularLocation>
        <location evidence="6">Cell membrane</location>
        <topology evidence="6">Multi-pass membrane protein</topology>
    </subcellularLocation>
    <subcellularLocation>
        <location evidence="1">Membrane</location>
        <topology evidence="1">Multi-pass membrane protein</topology>
    </subcellularLocation>
</comment>
<comment type="similarity">
    <text evidence="2 6">Belongs to the CTL (choline transporter-like) family.</text>
</comment>
<dbReference type="PANTHER" id="PTHR12385:SF4">
    <property type="entry name" value="PROTEIN PNS1"/>
    <property type="match status" value="1"/>
</dbReference>
<evidence type="ECO:0000256" key="4">
    <source>
        <dbReference type="ARBA" id="ARBA00022989"/>
    </source>
</evidence>
<keyword evidence="9" id="KW-1185">Reference proteome</keyword>
<name>A0A9N8E8W3_9STRA</name>
<feature type="transmembrane region" description="Helical" evidence="6">
    <location>
        <begin position="476"/>
        <end position="499"/>
    </location>
</feature>
<dbReference type="Proteomes" id="UP001153069">
    <property type="component" value="Unassembled WGS sequence"/>
</dbReference>
<organism evidence="8 9">
    <name type="scientific">Seminavis robusta</name>
    <dbReference type="NCBI Taxonomy" id="568900"/>
    <lineage>
        <taxon>Eukaryota</taxon>
        <taxon>Sar</taxon>
        <taxon>Stramenopiles</taxon>
        <taxon>Ochrophyta</taxon>
        <taxon>Bacillariophyta</taxon>
        <taxon>Bacillariophyceae</taxon>
        <taxon>Bacillariophycidae</taxon>
        <taxon>Naviculales</taxon>
        <taxon>Naviculaceae</taxon>
        <taxon>Seminavis</taxon>
    </lineage>
</organism>
<comment type="function">
    <text evidence="6">Choline transporter.</text>
</comment>
<feature type="transmembrane region" description="Helical" evidence="6">
    <location>
        <begin position="540"/>
        <end position="561"/>
    </location>
</feature>
<keyword evidence="3 6" id="KW-0812">Transmembrane</keyword>
<evidence type="ECO:0000256" key="1">
    <source>
        <dbReference type="ARBA" id="ARBA00004141"/>
    </source>
</evidence>
<reference evidence="8" key="1">
    <citation type="submission" date="2020-06" db="EMBL/GenBank/DDBJ databases">
        <authorList>
            <consortium name="Plant Systems Biology data submission"/>
        </authorList>
    </citation>
    <scope>NUCLEOTIDE SEQUENCE</scope>
    <source>
        <strain evidence="8">D6</strain>
    </source>
</reference>
<keyword evidence="5 6" id="KW-0472">Membrane</keyword>
<evidence type="ECO:0000256" key="6">
    <source>
        <dbReference type="RuleBase" id="RU368066"/>
    </source>
</evidence>
<feature type="transmembrane region" description="Helical" evidence="6">
    <location>
        <begin position="172"/>
        <end position="196"/>
    </location>
</feature>
<feature type="transmembrane region" description="Helical" evidence="6">
    <location>
        <begin position="203"/>
        <end position="224"/>
    </location>
</feature>
<dbReference type="GO" id="GO:0022857">
    <property type="term" value="F:transmembrane transporter activity"/>
    <property type="evidence" value="ECO:0007669"/>
    <property type="project" value="UniProtKB-UniRule"/>
</dbReference>
<comment type="caution">
    <text evidence="8">The sequence shown here is derived from an EMBL/GenBank/DDBJ whole genome shotgun (WGS) entry which is preliminary data.</text>
</comment>
<dbReference type="Pfam" id="PF04515">
    <property type="entry name" value="Choline_transpo"/>
    <property type="match status" value="1"/>
</dbReference>
<feature type="region of interest" description="Disordered" evidence="7">
    <location>
        <begin position="1"/>
        <end position="24"/>
    </location>
</feature>
<feature type="transmembrane region" description="Helical" evidence="6">
    <location>
        <begin position="230"/>
        <end position="250"/>
    </location>
</feature>
<accession>A0A9N8E8W3</accession>
<dbReference type="OrthoDB" id="44832at2759"/>
<gene>
    <name evidence="8" type="ORF">SEMRO_675_G185510.1</name>
</gene>
<dbReference type="GO" id="GO:0005886">
    <property type="term" value="C:plasma membrane"/>
    <property type="evidence" value="ECO:0007669"/>
    <property type="project" value="UniProtKB-SubCell"/>
</dbReference>
<protein>
    <recommendedName>
        <fullName evidence="6">Choline transporter-like protein</fullName>
    </recommendedName>
</protein>
<evidence type="ECO:0000256" key="7">
    <source>
        <dbReference type="SAM" id="MobiDB-lite"/>
    </source>
</evidence>
<keyword evidence="4 6" id="KW-1133">Transmembrane helix</keyword>
<evidence type="ECO:0000313" key="9">
    <source>
        <dbReference type="Proteomes" id="UP001153069"/>
    </source>
</evidence>
<proteinExistence type="inferred from homology"/>
<sequence length="617" mass="68554">MTTHPTNVETSEIPSTTAKVDHTYTPSMDDSAPLLVATPLYGTAQPETVIFDEAAVLPATAIVDGSQSSNHVQGDPLLIRGALSADLTASFSDKQEEPVYRDVPFAILFWVQLIVVLTLGFTIAPKGYAMMDFEKIKAEIEKDPDTSASDIQDFETFVAFAATYLSVYPARIITYLLYPTTLVAFSMALFIVTTIIRPCSHFMVTLCLIGWFVDACILMGMMVISNPSPVSLMLAVGVLSVVAYYIRAAWRLIPYSAVNLRVSLQGVQSNCAIYIVALGLAEIGFLWVFFWFYVVCGTMLYIGQTQCPDMSTEDDCDAQGPAFFFLFVSLLWTSQVINNLIQVTVAGVMGTWCFDYGHARNCCSSAIWSSLYRSFTFSFGSICFGSLLMAVVRVIRYFVEGAKQQRDRRADNCEGCEMLSCILDCLIKLFEDVLDYFNHWSYVFCGLYGYSYLQSGKMVLELFRARGWETFVTNDLISSVLTFTTFSVGCCTGLASMGLERLIDSMKEPDVFDAEAKGREPEQWEINTSFLFGPLPHAPFLALGFGFLIGVIVCSIMMSVVRGAVNTLIVCWADSPARLEENHPEFTKDMADTWTSVFPQARVYVTSLPQQQPEDAR</sequence>
<dbReference type="AlphaFoldDB" id="A0A9N8E8W3"/>
<feature type="transmembrane region" description="Helical" evidence="6">
    <location>
        <begin position="271"/>
        <end position="294"/>
    </location>
</feature>
<feature type="transmembrane region" description="Helical" evidence="6">
    <location>
        <begin position="377"/>
        <end position="399"/>
    </location>
</feature>
<evidence type="ECO:0000256" key="5">
    <source>
        <dbReference type="ARBA" id="ARBA00023136"/>
    </source>
</evidence>
<evidence type="ECO:0000313" key="8">
    <source>
        <dbReference type="EMBL" id="CAB9514801.1"/>
    </source>
</evidence>
<feature type="transmembrane region" description="Helical" evidence="6">
    <location>
        <begin position="103"/>
        <end position="124"/>
    </location>
</feature>
<dbReference type="EMBL" id="CAICTM010000674">
    <property type="protein sequence ID" value="CAB9514801.1"/>
    <property type="molecule type" value="Genomic_DNA"/>
</dbReference>
<evidence type="ECO:0000256" key="3">
    <source>
        <dbReference type="ARBA" id="ARBA00022692"/>
    </source>
</evidence>